<proteinExistence type="predicted"/>
<evidence type="ECO:0000256" key="1">
    <source>
        <dbReference type="SAM" id="MobiDB-lite"/>
    </source>
</evidence>
<feature type="compositionally biased region" description="Acidic residues" evidence="1">
    <location>
        <begin position="335"/>
        <end position="345"/>
    </location>
</feature>
<feature type="compositionally biased region" description="Basic and acidic residues" evidence="1">
    <location>
        <begin position="277"/>
        <end position="292"/>
    </location>
</feature>
<organism evidence="2 3">
    <name type="scientific">Rhodosorus marinus</name>
    <dbReference type="NCBI Taxonomy" id="101924"/>
    <lineage>
        <taxon>Eukaryota</taxon>
        <taxon>Rhodophyta</taxon>
        <taxon>Stylonematophyceae</taxon>
        <taxon>Stylonematales</taxon>
        <taxon>Stylonemataceae</taxon>
        <taxon>Rhodosorus</taxon>
    </lineage>
</organism>
<dbReference type="AlphaFoldDB" id="A0AAV8UFD2"/>
<feature type="region of interest" description="Disordered" evidence="1">
    <location>
        <begin position="259"/>
        <end position="309"/>
    </location>
</feature>
<feature type="compositionally biased region" description="Basic and acidic residues" evidence="1">
    <location>
        <begin position="429"/>
        <end position="458"/>
    </location>
</feature>
<reference evidence="2 3" key="1">
    <citation type="journal article" date="2023" name="Nat. Commun.">
        <title>Origin of minicircular mitochondrial genomes in red algae.</title>
        <authorList>
            <person name="Lee Y."/>
            <person name="Cho C.H."/>
            <person name="Lee Y.M."/>
            <person name="Park S.I."/>
            <person name="Yang J.H."/>
            <person name="West J.A."/>
            <person name="Bhattacharya D."/>
            <person name="Yoon H.S."/>
        </authorList>
    </citation>
    <scope>NUCLEOTIDE SEQUENCE [LARGE SCALE GENOMIC DNA]</scope>
    <source>
        <strain evidence="2 3">CCMP1338</strain>
        <tissue evidence="2">Whole cell</tissue>
    </source>
</reference>
<feature type="compositionally biased region" description="Acidic residues" evidence="1">
    <location>
        <begin position="20"/>
        <end position="31"/>
    </location>
</feature>
<evidence type="ECO:0000313" key="3">
    <source>
        <dbReference type="Proteomes" id="UP001157974"/>
    </source>
</evidence>
<feature type="region of interest" description="Disordered" evidence="1">
    <location>
        <begin position="328"/>
        <end position="364"/>
    </location>
</feature>
<comment type="caution">
    <text evidence="2">The sequence shown here is derived from an EMBL/GenBank/DDBJ whole genome shotgun (WGS) entry which is preliminary data.</text>
</comment>
<sequence>MEGGAELSEVELDCVKDGTGDGEDSGCEEAAEASGEFRYEEHELVEDAEGLLRESHALLRKEKVQLRVVKHQPKIDVLAELEILKQRRQKRQAGKNFAHRRELEVVASFVGQPKISWDADYKVRLTQSSTGDENKATLASQTEIFWSQGQAEVGQAESQSQVVTQSQVEQFQGSQREGGTQVSVPVIAVPDTQLSSQCSALNPERVDRVPMNDQESDEEHLVVLPPQKLPGAIQERNQLRRELLGEAERKKLLRRYQGGYNEHRLEMNNDDPSPAQDSERQEVGAEQEEKPAADYLVDSSSEGEAASVERTYGTQNIAKSGEICAAVEESPFIDNEADDEDEDELPVVARNDEDAEESVACGESVLEQLIDDSVVDTEQLHDHRLLDKKREEEVRCEAVRNAGICSLLRQNRTRRDDRSGSKENPPATDTERSVLSSERDGNGSKPDLHESEQGEADRRKRARALWKANMDRKSSFSHESLSQCAFADETSRSSVQDNLKARFATKRSKPNPKRDFISPRKMRRQAVSLNDWCSRKPDINKAKDREGDPPSSKSVPFGFFSRPQSTSSSKTS</sequence>
<name>A0AAV8UFD2_9RHOD</name>
<dbReference type="EMBL" id="JAMWBK010000012">
    <property type="protein sequence ID" value="KAJ8901139.1"/>
    <property type="molecule type" value="Genomic_DNA"/>
</dbReference>
<dbReference type="Proteomes" id="UP001157974">
    <property type="component" value="Unassembled WGS sequence"/>
</dbReference>
<feature type="region of interest" description="Disordered" evidence="1">
    <location>
        <begin position="1"/>
        <end position="33"/>
    </location>
</feature>
<evidence type="ECO:0000313" key="2">
    <source>
        <dbReference type="EMBL" id="KAJ8901139.1"/>
    </source>
</evidence>
<protein>
    <submittedName>
        <fullName evidence="2">Uncharacterized protein</fullName>
    </submittedName>
</protein>
<feature type="compositionally biased region" description="Basic and acidic residues" evidence="1">
    <location>
        <begin position="533"/>
        <end position="548"/>
    </location>
</feature>
<feature type="region of interest" description="Disordered" evidence="1">
    <location>
        <begin position="407"/>
        <end position="572"/>
    </location>
</feature>
<keyword evidence="3" id="KW-1185">Reference proteome</keyword>
<gene>
    <name evidence="2" type="ORF">NDN08_004999</name>
</gene>
<accession>A0AAV8UFD2</accession>